<dbReference type="InterPro" id="IPR004017">
    <property type="entry name" value="Cys_rich_dom"/>
</dbReference>
<protein>
    <recommendedName>
        <fullName evidence="3">Cysteine-rich domain-containing protein</fullName>
    </recommendedName>
</protein>
<evidence type="ECO:0000256" key="1">
    <source>
        <dbReference type="ARBA" id="ARBA00023002"/>
    </source>
</evidence>
<dbReference type="Gene3D" id="1.20.1050.140">
    <property type="match status" value="1"/>
</dbReference>
<reference evidence="5" key="1">
    <citation type="submission" date="2017-08" db="EMBL/GenBank/DDBJ databases">
        <authorList>
            <person name="Grouzdev D.S."/>
            <person name="Gaisin V.A."/>
            <person name="Rysina M.S."/>
            <person name="Gorlenko V.M."/>
        </authorList>
    </citation>
    <scope>NUCLEOTIDE SEQUENCE [LARGE SCALE GENOMIC DNA]</scope>
    <source>
        <strain evidence="5">Kir15-3F</strain>
    </source>
</reference>
<proteinExistence type="predicted"/>
<name>A0A2A6RNH4_9CHLR</name>
<feature type="region of interest" description="Disordered" evidence="2">
    <location>
        <begin position="333"/>
        <end position="366"/>
    </location>
</feature>
<comment type="caution">
    <text evidence="4">The sequence shown here is derived from an EMBL/GenBank/DDBJ whole genome shotgun (WGS) entry which is preliminary data.</text>
</comment>
<dbReference type="Gene3D" id="3.40.50.11810">
    <property type="match status" value="1"/>
</dbReference>
<organism evidence="4 5">
    <name type="scientific">Candidatus Viridilinea mediisalina</name>
    <dbReference type="NCBI Taxonomy" id="2024553"/>
    <lineage>
        <taxon>Bacteria</taxon>
        <taxon>Bacillati</taxon>
        <taxon>Chloroflexota</taxon>
        <taxon>Chloroflexia</taxon>
        <taxon>Chloroflexales</taxon>
        <taxon>Chloroflexineae</taxon>
        <taxon>Oscillochloridaceae</taxon>
        <taxon>Candidatus Viridilinea</taxon>
    </lineage>
</organism>
<evidence type="ECO:0000313" key="4">
    <source>
        <dbReference type="EMBL" id="PDW04493.1"/>
    </source>
</evidence>
<dbReference type="GO" id="GO:0016491">
    <property type="term" value="F:oxidoreductase activity"/>
    <property type="evidence" value="ECO:0007669"/>
    <property type="project" value="UniProtKB-KW"/>
</dbReference>
<keyword evidence="1" id="KW-0560">Oxidoreductase</keyword>
<dbReference type="PANTHER" id="PTHR42947">
    <property type="entry name" value="COB--COM HETERODISULFIDE REDUCTASE SUBUNIT B 1"/>
    <property type="match status" value="1"/>
</dbReference>
<evidence type="ECO:0000256" key="2">
    <source>
        <dbReference type="SAM" id="MobiDB-lite"/>
    </source>
</evidence>
<evidence type="ECO:0000313" key="5">
    <source>
        <dbReference type="Proteomes" id="UP000220527"/>
    </source>
</evidence>
<feature type="domain" description="Cysteine-rich" evidence="3">
    <location>
        <begin position="35"/>
        <end position="126"/>
    </location>
</feature>
<gene>
    <name evidence="4" type="ORF">CJ255_02975</name>
</gene>
<dbReference type="Pfam" id="PF02754">
    <property type="entry name" value="CCG"/>
    <property type="match status" value="2"/>
</dbReference>
<dbReference type="OrthoDB" id="9777685at2"/>
<dbReference type="Proteomes" id="UP000220527">
    <property type="component" value="Unassembled WGS sequence"/>
</dbReference>
<accession>A0A2A6RNH4</accession>
<dbReference type="AlphaFoldDB" id="A0A2A6RNH4"/>
<feature type="domain" description="Cysteine-rich" evidence="3">
    <location>
        <begin position="193"/>
        <end position="280"/>
    </location>
</feature>
<keyword evidence="5" id="KW-1185">Reference proteome</keyword>
<dbReference type="InterPro" id="IPR051278">
    <property type="entry name" value="HdrB/HdrD_reductase"/>
</dbReference>
<dbReference type="PANTHER" id="PTHR42947:SF1">
    <property type="entry name" value="COB--COM HETERODISULFIDE REDUCTASE SUBUNIT B 1"/>
    <property type="match status" value="1"/>
</dbReference>
<dbReference type="EMBL" id="NQWI01000008">
    <property type="protein sequence ID" value="PDW04493.1"/>
    <property type="molecule type" value="Genomic_DNA"/>
</dbReference>
<sequence>MIRSSGKSWRHGPTGACSHTVFGSSAQGGGFMSYGYYPGCSLERNAGAYHSSLMAVARPLGLQFDEIQDWNCCGATEFIAVNRLQAYALVGRNLALAAQQMIPLQNGSVAKKPDLVAPCSACFLNLSKVNRYLGEDEALTIKVNSALEAGGLSYQAGSLRVRHLLDVMVNDVGYERIAAQVTRTLGALRLAPYYGCLVVRPGFEGRFDDGEYPTSLDKLLRALGAKVVDFPLKAHCCGGHMTQISADVALDLIRRLLKNAADYEADMIVTLCPMCQLNLDAFQEAVNERFGTNYQIPVLFFTQLMGLAFGLTPEAVGIGKELINARPALAKLGVAPPPEAEPVPTKRRRRNDKSLPMPQMPQEEQR</sequence>
<evidence type="ECO:0000259" key="3">
    <source>
        <dbReference type="Pfam" id="PF02754"/>
    </source>
</evidence>